<gene>
    <name evidence="7" type="ORF">ZOSMA_129G00360</name>
</gene>
<evidence type="ECO:0000256" key="3">
    <source>
        <dbReference type="ARBA" id="ARBA00022759"/>
    </source>
</evidence>
<comment type="caution">
    <text evidence="7">The sequence shown here is derived from an EMBL/GenBank/DDBJ whole genome shotgun (WGS) entry which is preliminary data.</text>
</comment>
<dbReference type="GO" id="GO:0016787">
    <property type="term" value="F:hydrolase activity"/>
    <property type="evidence" value="ECO:0007669"/>
    <property type="project" value="UniProtKB-KW"/>
</dbReference>
<evidence type="ECO:0000256" key="6">
    <source>
        <dbReference type="RuleBase" id="RU004328"/>
    </source>
</evidence>
<evidence type="ECO:0000256" key="4">
    <source>
        <dbReference type="ARBA" id="ARBA00022801"/>
    </source>
</evidence>
<reference evidence="8" key="1">
    <citation type="journal article" date="2016" name="Nature">
        <title>The genome of the seagrass Zostera marina reveals angiosperm adaptation to the sea.</title>
        <authorList>
            <person name="Olsen J.L."/>
            <person name="Rouze P."/>
            <person name="Verhelst B."/>
            <person name="Lin Y.-C."/>
            <person name="Bayer T."/>
            <person name="Collen J."/>
            <person name="Dattolo E."/>
            <person name="De Paoli E."/>
            <person name="Dittami S."/>
            <person name="Maumus F."/>
            <person name="Michel G."/>
            <person name="Kersting A."/>
            <person name="Lauritano C."/>
            <person name="Lohaus R."/>
            <person name="Toepel M."/>
            <person name="Tonon T."/>
            <person name="Vanneste K."/>
            <person name="Amirebrahimi M."/>
            <person name="Brakel J."/>
            <person name="Bostroem C."/>
            <person name="Chovatia M."/>
            <person name="Grimwood J."/>
            <person name="Jenkins J.W."/>
            <person name="Jueterbock A."/>
            <person name="Mraz A."/>
            <person name="Stam W.T."/>
            <person name="Tice H."/>
            <person name="Bornberg-Bauer E."/>
            <person name="Green P.J."/>
            <person name="Pearson G.A."/>
            <person name="Procaccini G."/>
            <person name="Duarte C.M."/>
            <person name="Schmutz J."/>
            <person name="Reusch T.B.H."/>
            <person name="Van de Peer Y."/>
        </authorList>
    </citation>
    <scope>NUCLEOTIDE SEQUENCE [LARGE SCALE GENOMIC DNA]</scope>
    <source>
        <strain evidence="8">cv. Finnish</strain>
    </source>
</reference>
<keyword evidence="4" id="KW-0378">Hydrolase</keyword>
<accession>A0A0K9PZE3</accession>
<evidence type="ECO:0000256" key="2">
    <source>
        <dbReference type="ARBA" id="ARBA00022722"/>
    </source>
</evidence>
<keyword evidence="3" id="KW-0255">Endonuclease</keyword>
<dbReference type="GO" id="GO:0004521">
    <property type="term" value="F:RNA endonuclease activity"/>
    <property type="evidence" value="ECO:0000318"/>
    <property type="project" value="GO_Central"/>
</dbReference>
<comment type="similarity">
    <text evidence="1 6">Belongs to the RNase T2 family.</text>
</comment>
<name>A0A0K9PZE3_ZOSMR</name>
<dbReference type="OrthoDB" id="991564at2759"/>
<dbReference type="Gene3D" id="3.90.730.10">
    <property type="entry name" value="Ribonuclease T2-like"/>
    <property type="match status" value="1"/>
</dbReference>
<dbReference type="InterPro" id="IPR036430">
    <property type="entry name" value="RNase_T2-like_sf"/>
</dbReference>
<dbReference type="PANTHER" id="PTHR11240:SF75">
    <property type="entry name" value="RIBONUCLEASE 3"/>
    <property type="match status" value="1"/>
</dbReference>
<protein>
    <submittedName>
        <fullName evidence="7">Uncharacterized protein</fullName>
    </submittedName>
</protein>
<keyword evidence="2" id="KW-0540">Nuclease</keyword>
<dbReference type="GO" id="GO:0006401">
    <property type="term" value="P:RNA catabolic process"/>
    <property type="evidence" value="ECO:0000318"/>
    <property type="project" value="GO_Central"/>
</dbReference>
<dbReference type="Proteomes" id="UP000036987">
    <property type="component" value="Unassembled WGS sequence"/>
</dbReference>
<evidence type="ECO:0000256" key="5">
    <source>
        <dbReference type="ARBA" id="ARBA00023239"/>
    </source>
</evidence>
<dbReference type="InterPro" id="IPR001568">
    <property type="entry name" value="RNase_T2-like"/>
</dbReference>
<dbReference type="GO" id="GO:0005576">
    <property type="term" value="C:extracellular region"/>
    <property type="evidence" value="ECO:0000318"/>
    <property type="project" value="GO_Central"/>
</dbReference>
<sequence>MLKDWSDLKRNDPLGFWIHEWNRHGTCSPWYNNRKMYFRKTLSLKKHFNIFNVLKDKDNSPNGNFILKDRFLSAISTLPGSTILICEKRTNENNVFEYYISEIRICLNMNLHPHNVCIKKHM</sequence>
<evidence type="ECO:0000313" key="8">
    <source>
        <dbReference type="Proteomes" id="UP000036987"/>
    </source>
</evidence>
<evidence type="ECO:0000313" key="7">
    <source>
        <dbReference type="EMBL" id="KMZ74443.1"/>
    </source>
</evidence>
<dbReference type="EMBL" id="LFYR01000337">
    <property type="protein sequence ID" value="KMZ74443.1"/>
    <property type="molecule type" value="Genomic_DNA"/>
</dbReference>
<dbReference type="PROSITE" id="PS00531">
    <property type="entry name" value="RNASE_T2_2"/>
    <property type="match status" value="1"/>
</dbReference>
<keyword evidence="8" id="KW-1185">Reference proteome</keyword>
<keyword evidence="5" id="KW-0456">Lyase</keyword>
<dbReference type="SUPFAM" id="SSF55895">
    <property type="entry name" value="Ribonuclease Rh-like"/>
    <property type="match status" value="1"/>
</dbReference>
<dbReference type="InterPro" id="IPR033130">
    <property type="entry name" value="RNase_T2_His_AS_2"/>
</dbReference>
<dbReference type="AlphaFoldDB" id="A0A0K9PZE3"/>
<dbReference type="Pfam" id="PF00445">
    <property type="entry name" value="Ribonuclease_T2"/>
    <property type="match status" value="1"/>
</dbReference>
<dbReference type="GO" id="GO:0003723">
    <property type="term" value="F:RNA binding"/>
    <property type="evidence" value="ECO:0007669"/>
    <property type="project" value="InterPro"/>
</dbReference>
<dbReference type="PANTHER" id="PTHR11240">
    <property type="entry name" value="RIBONUCLEASE T2"/>
    <property type="match status" value="1"/>
</dbReference>
<dbReference type="GO" id="GO:0033897">
    <property type="term" value="F:ribonuclease T2 activity"/>
    <property type="evidence" value="ECO:0007669"/>
    <property type="project" value="InterPro"/>
</dbReference>
<organism evidence="7 8">
    <name type="scientific">Zostera marina</name>
    <name type="common">Eelgrass</name>
    <dbReference type="NCBI Taxonomy" id="29655"/>
    <lineage>
        <taxon>Eukaryota</taxon>
        <taxon>Viridiplantae</taxon>
        <taxon>Streptophyta</taxon>
        <taxon>Embryophyta</taxon>
        <taxon>Tracheophyta</taxon>
        <taxon>Spermatophyta</taxon>
        <taxon>Magnoliopsida</taxon>
        <taxon>Liliopsida</taxon>
        <taxon>Zosteraceae</taxon>
        <taxon>Zostera</taxon>
    </lineage>
</organism>
<proteinExistence type="inferred from homology"/>
<evidence type="ECO:0000256" key="1">
    <source>
        <dbReference type="ARBA" id="ARBA00007469"/>
    </source>
</evidence>